<dbReference type="AlphaFoldDB" id="A0A645CM15"/>
<comment type="caution">
    <text evidence="1">The sequence shown here is derived from an EMBL/GenBank/DDBJ whole genome shotgun (WGS) entry which is preliminary data.</text>
</comment>
<name>A0A645CM15_9ZZZZ</name>
<evidence type="ECO:0000313" key="1">
    <source>
        <dbReference type="EMBL" id="MPM77937.1"/>
    </source>
</evidence>
<organism evidence="1">
    <name type="scientific">bioreactor metagenome</name>
    <dbReference type="NCBI Taxonomy" id="1076179"/>
    <lineage>
        <taxon>unclassified sequences</taxon>
        <taxon>metagenomes</taxon>
        <taxon>ecological metagenomes</taxon>
    </lineage>
</organism>
<protein>
    <submittedName>
        <fullName evidence="1">Uncharacterized protein</fullName>
    </submittedName>
</protein>
<accession>A0A645CM15</accession>
<proteinExistence type="predicted"/>
<reference evidence="1" key="1">
    <citation type="submission" date="2019-08" db="EMBL/GenBank/DDBJ databases">
        <authorList>
            <person name="Kucharzyk K."/>
            <person name="Murdoch R.W."/>
            <person name="Higgins S."/>
            <person name="Loffler F."/>
        </authorList>
    </citation>
    <scope>NUCLEOTIDE SEQUENCE</scope>
</reference>
<dbReference type="EMBL" id="VSSQ01028283">
    <property type="protein sequence ID" value="MPM77937.1"/>
    <property type="molecule type" value="Genomic_DNA"/>
</dbReference>
<sequence length="95" mass="11258">MINLKKLTFSDAKKRIASIDSMTDIEFKELTDHWRRYEVDISNYDPSYVDFRNEIIETVKQALAETNNSMMITSWTFESDLKSMNFSAQKMVFQQ</sequence>
<gene>
    <name evidence="1" type="ORF">SDC9_124947</name>
</gene>